<dbReference type="InterPro" id="IPR009057">
    <property type="entry name" value="Homeodomain-like_sf"/>
</dbReference>
<feature type="domain" description="HTH tetR-type" evidence="3">
    <location>
        <begin position="16"/>
        <end position="76"/>
    </location>
</feature>
<dbReference type="Pfam" id="PF00440">
    <property type="entry name" value="TetR_N"/>
    <property type="match status" value="1"/>
</dbReference>
<dbReference type="Gene3D" id="1.10.10.60">
    <property type="entry name" value="Homeodomain-like"/>
    <property type="match status" value="1"/>
</dbReference>
<evidence type="ECO:0000256" key="2">
    <source>
        <dbReference type="PROSITE-ProRule" id="PRU00335"/>
    </source>
</evidence>
<evidence type="ECO:0000256" key="1">
    <source>
        <dbReference type="ARBA" id="ARBA00023125"/>
    </source>
</evidence>
<evidence type="ECO:0000259" key="3">
    <source>
        <dbReference type="PROSITE" id="PS50977"/>
    </source>
</evidence>
<dbReference type="Proteomes" id="UP000249185">
    <property type="component" value="Unassembled WGS sequence"/>
</dbReference>
<dbReference type="PROSITE" id="PS50977">
    <property type="entry name" value="HTH_TETR_2"/>
    <property type="match status" value="1"/>
</dbReference>
<dbReference type="SUPFAM" id="SSF46689">
    <property type="entry name" value="Homeodomain-like"/>
    <property type="match status" value="1"/>
</dbReference>
<keyword evidence="1 2" id="KW-0238">DNA-binding</keyword>
<dbReference type="EMBL" id="QFPW01000002">
    <property type="protein sequence ID" value="PZQ51684.1"/>
    <property type="molecule type" value="Genomic_DNA"/>
</dbReference>
<evidence type="ECO:0000313" key="5">
    <source>
        <dbReference type="Proteomes" id="UP000249185"/>
    </source>
</evidence>
<protein>
    <submittedName>
        <fullName evidence="4">TetR family transcriptional regulator</fullName>
    </submittedName>
</protein>
<accession>A0A2W5NEU0</accession>
<name>A0A2W5NEU0_RHOSU</name>
<feature type="DNA-binding region" description="H-T-H motif" evidence="2">
    <location>
        <begin position="39"/>
        <end position="58"/>
    </location>
</feature>
<reference evidence="4 5" key="1">
    <citation type="submission" date="2017-08" db="EMBL/GenBank/DDBJ databases">
        <title>Infants hospitalized years apart are colonized by the same room-sourced microbial strains.</title>
        <authorList>
            <person name="Brooks B."/>
            <person name="Olm M.R."/>
            <person name="Firek B.A."/>
            <person name="Baker R."/>
            <person name="Thomas B.C."/>
            <person name="Morowitz M.J."/>
            <person name="Banfield J.F."/>
        </authorList>
    </citation>
    <scope>NUCLEOTIDE SEQUENCE [LARGE SCALE GENOMIC DNA]</scope>
    <source>
        <strain evidence="4">S2_005_002_R2_34</strain>
    </source>
</reference>
<organism evidence="4 5">
    <name type="scientific">Rhodovulum sulfidophilum</name>
    <name type="common">Rhodobacter sulfidophilus</name>
    <dbReference type="NCBI Taxonomy" id="35806"/>
    <lineage>
        <taxon>Bacteria</taxon>
        <taxon>Pseudomonadati</taxon>
        <taxon>Pseudomonadota</taxon>
        <taxon>Alphaproteobacteria</taxon>
        <taxon>Rhodobacterales</taxon>
        <taxon>Paracoccaceae</taxon>
        <taxon>Rhodovulum</taxon>
    </lineage>
</organism>
<evidence type="ECO:0000313" key="4">
    <source>
        <dbReference type="EMBL" id="PZQ51684.1"/>
    </source>
</evidence>
<comment type="caution">
    <text evidence="4">The sequence shown here is derived from an EMBL/GenBank/DDBJ whole genome shotgun (WGS) entry which is preliminary data.</text>
</comment>
<sequence>MGTGARPASEKDTGWRGSRELWLDAARQALVEDGLDAVKIQPLASRLNIARTSFYWFFKDRNALLDALLEAWETKNTTAFVDACEAYAETISEAVLNLFVVFNDEALFEPRLDFAVRGWAHHSEAAAARVNVADARRLAAITAMFERFGFAPDEADVRARTVYLVQIGYIAMQVAEDRDGRMARVPRYVEIYSGRAPSASELARFHARVKYSPNGGGAD</sequence>
<dbReference type="InterPro" id="IPR001647">
    <property type="entry name" value="HTH_TetR"/>
</dbReference>
<dbReference type="GO" id="GO:0003677">
    <property type="term" value="F:DNA binding"/>
    <property type="evidence" value="ECO:0007669"/>
    <property type="project" value="UniProtKB-UniRule"/>
</dbReference>
<proteinExistence type="predicted"/>
<dbReference type="AlphaFoldDB" id="A0A2W5NEU0"/>
<gene>
    <name evidence="4" type="ORF">DI556_05900</name>
</gene>